<organism evidence="1 2">
    <name type="scientific">Vavraia culicis (isolate floridensis)</name>
    <name type="common">Microsporidian parasite</name>
    <dbReference type="NCBI Taxonomy" id="948595"/>
    <lineage>
        <taxon>Eukaryota</taxon>
        <taxon>Fungi</taxon>
        <taxon>Fungi incertae sedis</taxon>
        <taxon>Microsporidia</taxon>
        <taxon>Pleistophoridae</taxon>
        <taxon>Vavraia</taxon>
    </lineage>
</organism>
<evidence type="ECO:0000313" key="1">
    <source>
        <dbReference type="EMBL" id="ELA47887.1"/>
    </source>
</evidence>
<keyword evidence="2" id="KW-1185">Reference proteome</keyword>
<dbReference type="AlphaFoldDB" id="L2GX29"/>
<reference evidence="2" key="1">
    <citation type="submission" date="2011-03" db="EMBL/GenBank/DDBJ databases">
        <title>The genome sequence of Vavraia culicis strain floridensis.</title>
        <authorList>
            <consortium name="The Broad Institute Genome Sequencing Platform"/>
            <person name="Cuomo C."/>
            <person name="Becnel J."/>
            <person name="Sanscrainte N."/>
            <person name="Young S.K."/>
            <person name="Zeng Q."/>
            <person name="Gargeya S."/>
            <person name="Fitzgerald M."/>
            <person name="Haas B."/>
            <person name="Abouelleil A."/>
            <person name="Alvarado L."/>
            <person name="Arachchi H.M."/>
            <person name="Berlin A."/>
            <person name="Chapman S.B."/>
            <person name="Gearin G."/>
            <person name="Goldberg J."/>
            <person name="Griggs A."/>
            <person name="Gujja S."/>
            <person name="Hansen M."/>
            <person name="Heiman D."/>
            <person name="Howarth C."/>
            <person name="Larimer J."/>
            <person name="Lui A."/>
            <person name="MacDonald P.J.P."/>
            <person name="McCowen C."/>
            <person name="Montmayeur A."/>
            <person name="Murphy C."/>
            <person name="Neiman D."/>
            <person name="Pearson M."/>
            <person name="Priest M."/>
            <person name="Roberts A."/>
            <person name="Saif S."/>
            <person name="Shea T."/>
            <person name="Sisk P."/>
            <person name="Stolte C."/>
            <person name="Sykes S."/>
            <person name="Wortman J."/>
            <person name="Nusbaum C."/>
            <person name="Birren B."/>
        </authorList>
    </citation>
    <scope>NUCLEOTIDE SEQUENCE [LARGE SCALE GENOMIC DNA]</scope>
    <source>
        <strain evidence="2">floridensis</strain>
    </source>
</reference>
<dbReference type="RefSeq" id="XP_008073628.1">
    <property type="nucleotide sequence ID" value="XM_008075437.1"/>
</dbReference>
<sequence length="170" mass="19052">VVKAEFTKLKLSGRIVLPDHIEVVQVKWCELDENSILIFDKKHGDVTIENTPVRVTLPGFHTIQTGKEFNSCLEFIKNKNTGQKQLILKDIKVEETVNVDPIIEEITFSSVEVFPGSCVIFSRASKHLNVSRSVGLFDLGPYMGIRQYFGSGIKVEISSIYNSAHSLSKI</sequence>
<gene>
    <name evidence="1" type="ORF">VCUG_00607</name>
</gene>
<evidence type="ECO:0000313" key="2">
    <source>
        <dbReference type="Proteomes" id="UP000011081"/>
    </source>
</evidence>
<dbReference type="HOGENOM" id="CLU_1574538_0_0_1"/>
<proteinExistence type="predicted"/>
<feature type="non-terminal residue" evidence="1">
    <location>
        <position position="1"/>
    </location>
</feature>
<dbReference type="Proteomes" id="UP000011081">
    <property type="component" value="Unassembled WGS sequence"/>
</dbReference>
<accession>L2GX29</accession>
<name>L2GX29_VAVCU</name>
<protein>
    <submittedName>
        <fullName evidence="1">Uncharacterized protein</fullName>
    </submittedName>
</protein>
<dbReference type="VEuPathDB" id="MicrosporidiaDB:VCUG_00607"/>
<dbReference type="InParanoid" id="L2GX29"/>
<dbReference type="EMBL" id="GL877410">
    <property type="protein sequence ID" value="ELA47887.1"/>
    <property type="molecule type" value="Genomic_DNA"/>
</dbReference>
<dbReference type="GeneID" id="19878492"/>